<evidence type="ECO:0000256" key="1">
    <source>
        <dbReference type="ARBA" id="ARBA00008761"/>
    </source>
</evidence>
<evidence type="ECO:0000256" key="4">
    <source>
        <dbReference type="ARBA" id="ARBA00022833"/>
    </source>
</evidence>
<comment type="similarity">
    <text evidence="1">In the C-terminal section; belongs to the transposase 35 family.</text>
</comment>
<dbReference type="GO" id="GO:0032196">
    <property type="term" value="P:transposition"/>
    <property type="evidence" value="ECO:0007669"/>
    <property type="project" value="UniProtKB-KW"/>
</dbReference>
<feature type="domain" description="Cas12f1-like TNB" evidence="8">
    <location>
        <begin position="301"/>
        <end position="368"/>
    </location>
</feature>
<keyword evidence="4" id="KW-0862">Zinc</keyword>
<evidence type="ECO:0000256" key="2">
    <source>
        <dbReference type="ARBA" id="ARBA00022578"/>
    </source>
</evidence>
<protein>
    <submittedName>
        <fullName evidence="10">Transposase</fullName>
    </submittedName>
</protein>
<keyword evidence="5" id="KW-0238">DNA-binding</keyword>
<evidence type="ECO:0000313" key="10">
    <source>
        <dbReference type="EMBL" id="HJD50817.1"/>
    </source>
</evidence>
<sequence length="395" mass="43855">MSKQGYKTRIYPTSGQEQDLARIFGCVRFIFNQYTTYRDYEYENQVQQRKTHSQLRSILTVSNKKTAFPWLTQAPAGALQESCAQAKDAYAAMVKKRAAGKKAKTPRRKRKGAQSFRLPGANSFKIKVYDAKRGKFKFYIPKVGWVKGKAGRNVETATSLTISKDSTGKYWASFILEAQPHPAAPAQAAGIDLGLTHLVAITTTSGRRHKIDTPQFYRKNQRKLTRVQRKFARTKKGSNNRAKAAIAVAKVHQKTRNQRNDHLHKLTSTITRENQAVAVETLNVAGLSRTRLAKSINNAAWVTLISMLDYKLANAGGRLIKIDRFAPTTQTCSVCGAPGGKKALNIRTWVCSHCNTHLDRDYNAAVNIMLAAGLVESLNACGEGVRRQLAGTVLV</sequence>
<accession>A0A9D2UEC1</accession>
<evidence type="ECO:0000259" key="7">
    <source>
        <dbReference type="Pfam" id="PF01385"/>
    </source>
</evidence>
<evidence type="ECO:0000313" key="11">
    <source>
        <dbReference type="Proteomes" id="UP000823908"/>
    </source>
</evidence>
<feature type="domain" description="Probable transposase IS891/IS1136/IS1341" evidence="7">
    <location>
        <begin position="178"/>
        <end position="289"/>
    </location>
</feature>
<feature type="domain" description="Transposase putative helix-turn-helix" evidence="9">
    <location>
        <begin position="1"/>
        <end position="44"/>
    </location>
</feature>
<dbReference type="InterPro" id="IPR001959">
    <property type="entry name" value="Transposase"/>
</dbReference>
<comment type="caution">
    <text evidence="10">The sequence shown here is derived from an EMBL/GenBank/DDBJ whole genome shotgun (WGS) entry which is preliminary data.</text>
</comment>
<dbReference type="Pfam" id="PF07282">
    <property type="entry name" value="Cas12f1-like_TNB"/>
    <property type="match status" value="1"/>
</dbReference>
<keyword evidence="3" id="KW-0479">Metal-binding</keyword>
<keyword evidence="2" id="KW-0815">Transposition</keyword>
<evidence type="ECO:0000256" key="5">
    <source>
        <dbReference type="ARBA" id="ARBA00023125"/>
    </source>
</evidence>
<dbReference type="Proteomes" id="UP000823908">
    <property type="component" value="Unassembled WGS sequence"/>
</dbReference>
<evidence type="ECO:0000259" key="8">
    <source>
        <dbReference type="Pfam" id="PF07282"/>
    </source>
</evidence>
<evidence type="ECO:0000256" key="6">
    <source>
        <dbReference type="ARBA" id="ARBA00023172"/>
    </source>
</evidence>
<dbReference type="InterPro" id="IPR010095">
    <property type="entry name" value="Cas12f1-like_TNB"/>
</dbReference>
<name>A0A9D2UEC1_9MICC</name>
<dbReference type="Pfam" id="PF12323">
    <property type="entry name" value="HTH_OrfB_IS605"/>
    <property type="match status" value="1"/>
</dbReference>
<dbReference type="Pfam" id="PF01385">
    <property type="entry name" value="OrfB_IS605"/>
    <property type="match status" value="1"/>
</dbReference>
<dbReference type="AlphaFoldDB" id="A0A9D2UEC1"/>
<proteinExistence type="inferred from homology"/>
<dbReference type="GO" id="GO:0046872">
    <property type="term" value="F:metal ion binding"/>
    <property type="evidence" value="ECO:0007669"/>
    <property type="project" value="UniProtKB-KW"/>
</dbReference>
<reference evidence="10" key="1">
    <citation type="journal article" date="2021" name="PeerJ">
        <title>Extensive microbial diversity within the chicken gut microbiome revealed by metagenomics and culture.</title>
        <authorList>
            <person name="Gilroy R."/>
            <person name="Ravi A."/>
            <person name="Getino M."/>
            <person name="Pursley I."/>
            <person name="Horton D.L."/>
            <person name="Alikhan N.F."/>
            <person name="Baker D."/>
            <person name="Gharbi K."/>
            <person name="Hall N."/>
            <person name="Watson M."/>
            <person name="Adriaenssens E.M."/>
            <person name="Foster-Nyarko E."/>
            <person name="Jarju S."/>
            <person name="Secka A."/>
            <person name="Antonio M."/>
            <person name="Oren A."/>
            <person name="Chaudhuri R.R."/>
            <person name="La Ragione R."/>
            <person name="Hildebrand F."/>
            <person name="Pallen M.J."/>
        </authorList>
    </citation>
    <scope>NUCLEOTIDE SEQUENCE</scope>
    <source>
        <strain evidence="10">ChiHjej10B9-4811</strain>
    </source>
</reference>
<gene>
    <name evidence="10" type="ORF">H9908_02945</name>
</gene>
<organism evidence="10 11">
    <name type="scientific">Candidatus Rothia avistercoris</name>
    <dbReference type="NCBI Taxonomy" id="2840479"/>
    <lineage>
        <taxon>Bacteria</taxon>
        <taxon>Bacillati</taxon>
        <taxon>Actinomycetota</taxon>
        <taxon>Actinomycetes</taxon>
        <taxon>Micrococcales</taxon>
        <taxon>Micrococcaceae</taxon>
        <taxon>Rothia</taxon>
    </lineage>
</organism>
<dbReference type="InterPro" id="IPR021027">
    <property type="entry name" value="Transposase_put_HTH"/>
</dbReference>
<dbReference type="GO" id="GO:0003677">
    <property type="term" value="F:DNA binding"/>
    <property type="evidence" value="ECO:0007669"/>
    <property type="project" value="UniProtKB-KW"/>
</dbReference>
<evidence type="ECO:0000259" key="9">
    <source>
        <dbReference type="Pfam" id="PF12323"/>
    </source>
</evidence>
<dbReference type="GO" id="GO:0006310">
    <property type="term" value="P:DNA recombination"/>
    <property type="evidence" value="ECO:0007669"/>
    <property type="project" value="UniProtKB-KW"/>
</dbReference>
<evidence type="ECO:0000256" key="3">
    <source>
        <dbReference type="ARBA" id="ARBA00022723"/>
    </source>
</evidence>
<dbReference type="NCBIfam" id="NF040570">
    <property type="entry name" value="guided_TnpB"/>
    <property type="match status" value="1"/>
</dbReference>
<dbReference type="EMBL" id="DWUS01000075">
    <property type="protein sequence ID" value="HJD50817.1"/>
    <property type="molecule type" value="Genomic_DNA"/>
</dbReference>
<keyword evidence="6" id="KW-0233">DNA recombination</keyword>
<reference evidence="10" key="2">
    <citation type="submission" date="2021-04" db="EMBL/GenBank/DDBJ databases">
        <authorList>
            <person name="Gilroy R."/>
        </authorList>
    </citation>
    <scope>NUCLEOTIDE SEQUENCE</scope>
    <source>
        <strain evidence="10">ChiHjej10B9-4811</strain>
    </source>
</reference>